<dbReference type="Proteomes" id="UP001139035">
    <property type="component" value="Unassembled WGS sequence"/>
</dbReference>
<proteinExistence type="predicted"/>
<accession>A0A9X1P398</accession>
<sequence length="171" mass="18863">MISTRHLIAKPVDEIRPGEIFYGKFRQETVLCLALCSETDDSFSHFAVLSPGHPDMPGIIGILSKSVLAIRRVLELRSATLVPSVSLPAVDPSPNTFYAPVNALLMQGSELFINAQNGPRRNETIFLRTHDGRPAQLELHHTVLFTEWGVYAPDVNEKLVKVAHISPPSAE</sequence>
<gene>
    <name evidence="1" type="ORF">LZD57_13145</name>
</gene>
<keyword evidence="2" id="KW-1185">Reference proteome</keyword>
<dbReference type="AlphaFoldDB" id="A0A9X1P398"/>
<dbReference type="EMBL" id="JAJUWU010000013">
    <property type="protein sequence ID" value="MCE7028939.1"/>
    <property type="molecule type" value="Genomic_DNA"/>
</dbReference>
<organism evidence="1 2">
    <name type="scientific">Jiella avicenniae</name>
    <dbReference type="NCBI Taxonomy" id="2907202"/>
    <lineage>
        <taxon>Bacteria</taxon>
        <taxon>Pseudomonadati</taxon>
        <taxon>Pseudomonadota</taxon>
        <taxon>Alphaproteobacteria</taxon>
        <taxon>Hyphomicrobiales</taxon>
        <taxon>Aurantimonadaceae</taxon>
        <taxon>Jiella</taxon>
    </lineage>
</organism>
<reference evidence="1" key="1">
    <citation type="submission" date="2022-01" db="EMBL/GenBank/DDBJ databases">
        <title>Jiella avicenniae sp. nov., a novel endophytic bacterium isolated from bark of Avicennia marina.</title>
        <authorList>
            <person name="Tuo L."/>
        </authorList>
    </citation>
    <scope>NUCLEOTIDE SEQUENCE</scope>
    <source>
        <strain evidence="1">CBK1P-4</strain>
    </source>
</reference>
<name>A0A9X1P398_9HYPH</name>
<protein>
    <submittedName>
        <fullName evidence="1">Uncharacterized protein</fullName>
    </submittedName>
</protein>
<comment type="caution">
    <text evidence="1">The sequence shown here is derived from an EMBL/GenBank/DDBJ whole genome shotgun (WGS) entry which is preliminary data.</text>
</comment>
<dbReference type="RefSeq" id="WP_233719943.1">
    <property type="nucleotide sequence ID" value="NZ_JAJUWU010000013.1"/>
</dbReference>
<evidence type="ECO:0000313" key="2">
    <source>
        <dbReference type="Proteomes" id="UP001139035"/>
    </source>
</evidence>
<evidence type="ECO:0000313" key="1">
    <source>
        <dbReference type="EMBL" id="MCE7028939.1"/>
    </source>
</evidence>